<dbReference type="InterPro" id="IPR017853">
    <property type="entry name" value="GH"/>
</dbReference>
<evidence type="ECO:0000256" key="3">
    <source>
        <dbReference type="ARBA" id="ARBA00023295"/>
    </source>
</evidence>
<dbReference type="GO" id="GO:0005975">
    <property type="term" value="P:carbohydrate metabolic process"/>
    <property type="evidence" value="ECO:0007669"/>
    <property type="project" value="InterPro"/>
</dbReference>
<dbReference type="EMBL" id="JADCNM010000010">
    <property type="protein sequence ID" value="KAG0465325.1"/>
    <property type="molecule type" value="Genomic_DNA"/>
</dbReference>
<evidence type="ECO:0008006" key="7">
    <source>
        <dbReference type="Google" id="ProtNLM"/>
    </source>
</evidence>
<dbReference type="InterPro" id="IPR000490">
    <property type="entry name" value="Glyco_hydro_17"/>
</dbReference>
<name>A0A835ULR8_VANPL</name>
<keyword evidence="2" id="KW-0378">Hydrolase</keyword>
<gene>
    <name evidence="5" type="ORF">HPP92_019489</name>
</gene>
<dbReference type="Gene3D" id="3.20.20.80">
    <property type="entry name" value="Glycosidases"/>
    <property type="match status" value="1"/>
</dbReference>
<comment type="caution">
    <text evidence="5">The sequence shown here is derived from an EMBL/GenBank/DDBJ whole genome shotgun (WGS) entry which is preliminary data.</text>
</comment>
<dbReference type="Proteomes" id="UP000639772">
    <property type="component" value="Chromosome 10"/>
</dbReference>
<reference evidence="5 6" key="1">
    <citation type="journal article" date="2020" name="Nat. Food">
        <title>A phased Vanilla planifolia genome enables genetic improvement of flavour and production.</title>
        <authorList>
            <person name="Hasing T."/>
            <person name="Tang H."/>
            <person name="Brym M."/>
            <person name="Khazi F."/>
            <person name="Huang T."/>
            <person name="Chambers A.H."/>
        </authorList>
    </citation>
    <scope>NUCLEOTIDE SEQUENCE [LARGE SCALE GENOMIC DNA]</scope>
    <source>
        <tissue evidence="5">Leaf</tissue>
    </source>
</reference>
<evidence type="ECO:0000313" key="6">
    <source>
        <dbReference type="Proteomes" id="UP000639772"/>
    </source>
</evidence>
<dbReference type="AlphaFoldDB" id="A0A835ULR8"/>
<dbReference type="PANTHER" id="PTHR32227">
    <property type="entry name" value="GLUCAN ENDO-1,3-BETA-GLUCOSIDASE BG1-RELATED-RELATED"/>
    <property type="match status" value="1"/>
</dbReference>
<evidence type="ECO:0000256" key="2">
    <source>
        <dbReference type="ARBA" id="ARBA00022801"/>
    </source>
</evidence>
<proteinExistence type="inferred from homology"/>
<organism evidence="5 6">
    <name type="scientific">Vanilla planifolia</name>
    <name type="common">Vanilla</name>
    <dbReference type="NCBI Taxonomy" id="51239"/>
    <lineage>
        <taxon>Eukaryota</taxon>
        <taxon>Viridiplantae</taxon>
        <taxon>Streptophyta</taxon>
        <taxon>Embryophyta</taxon>
        <taxon>Tracheophyta</taxon>
        <taxon>Spermatophyta</taxon>
        <taxon>Magnoliopsida</taxon>
        <taxon>Liliopsida</taxon>
        <taxon>Asparagales</taxon>
        <taxon>Orchidaceae</taxon>
        <taxon>Vanilloideae</taxon>
        <taxon>Vanilleae</taxon>
        <taxon>Vanilla</taxon>
    </lineage>
</organism>
<sequence length="203" mass="22765">MKPILDFFSQLGSPFYINAYPFLAYKSDPEHIDLNYALFQSNSGIYDAKTELHYDNMFDAMIDAAYAALAAAGYHNMEVRVSETGWASGGDENEAGATVHNARIYNFNLRKRLFKKKGTPLRPKAVVKAYVFALFNENLKPGPSSERHYGLFKADGSIAYNIGFTGLRPSSASRLELNGRWWSKPYFSMVASCTMILLLSLKT</sequence>
<dbReference type="InterPro" id="IPR044965">
    <property type="entry name" value="Glyco_hydro_17_plant"/>
</dbReference>
<evidence type="ECO:0000313" key="5">
    <source>
        <dbReference type="EMBL" id="KAG0465325.1"/>
    </source>
</evidence>
<comment type="similarity">
    <text evidence="1 4">Belongs to the glycosyl hydrolase 17 family.</text>
</comment>
<dbReference type="OrthoDB" id="666604at2759"/>
<dbReference type="GO" id="GO:0004553">
    <property type="term" value="F:hydrolase activity, hydrolyzing O-glycosyl compounds"/>
    <property type="evidence" value="ECO:0007669"/>
    <property type="project" value="InterPro"/>
</dbReference>
<evidence type="ECO:0000256" key="1">
    <source>
        <dbReference type="ARBA" id="ARBA00008773"/>
    </source>
</evidence>
<keyword evidence="3" id="KW-0326">Glycosidase</keyword>
<accession>A0A835ULR8</accession>
<dbReference type="SUPFAM" id="SSF51445">
    <property type="entry name" value="(Trans)glycosidases"/>
    <property type="match status" value="1"/>
</dbReference>
<dbReference type="Pfam" id="PF00332">
    <property type="entry name" value="Glyco_hydro_17"/>
    <property type="match status" value="1"/>
</dbReference>
<protein>
    <recommendedName>
        <fullName evidence="7">Glucan endo-1,3-beta-D-glucosidase</fullName>
    </recommendedName>
</protein>
<evidence type="ECO:0000256" key="4">
    <source>
        <dbReference type="RuleBase" id="RU004335"/>
    </source>
</evidence>